<dbReference type="SMART" id="SM00512">
    <property type="entry name" value="Skp1"/>
    <property type="match status" value="1"/>
</dbReference>
<organism evidence="3 4">
    <name type="scientific">Tupaia chinensis</name>
    <name type="common">Chinese tree shrew</name>
    <name type="synonym">Tupaia belangeri chinensis</name>
    <dbReference type="NCBI Taxonomy" id="246437"/>
    <lineage>
        <taxon>Eukaryota</taxon>
        <taxon>Metazoa</taxon>
        <taxon>Chordata</taxon>
        <taxon>Craniata</taxon>
        <taxon>Vertebrata</taxon>
        <taxon>Euteleostomi</taxon>
        <taxon>Mammalia</taxon>
        <taxon>Eutheria</taxon>
        <taxon>Euarchontoglires</taxon>
        <taxon>Scandentia</taxon>
        <taxon>Tupaiidae</taxon>
        <taxon>Tupaia</taxon>
    </lineage>
</organism>
<feature type="domain" description="SKP1 component POZ" evidence="2">
    <location>
        <begin position="3"/>
        <end position="65"/>
    </location>
</feature>
<keyword evidence="4" id="KW-1185">Reference proteome</keyword>
<evidence type="ECO:0000259" key="2">
    <source>
        <dbReference type="Pfam" id="PF03931"/>
    </source>
</evidence>
<gene>
    <name evidence="3" type="ORF">TREES_T100000781</name>
</gene>
<evidence type="ECO:0000256" key="1">
    <source>
        <dbReference type="ARBA" id="ARBA00009993"/>
    </source>
</evidence>
<sequence>MRFVKLQSSGGEMFGVDVEIVEQSVTARTMLEELGMDDKGGDDQFSTNVNAAIFQKAISCCTCHKDDPPPPEAPTRLGRITSLCQTLRSMQNPGTLEPGTIHVSNCTCACFSVPGG</sequence>
<comment type="similarity">
    <text evidence="1">Belongs to the SKP1 family.</text>
</comment>
<evidence type="ECO:0000313" key="3">
    <source>
        <dbReference type="EMBL" id="ELW62778.1"/>
    </source>
</evidence>
<dbReference type="InterPro" id="IPR011333">
    <property type="entry name" value="SKP1/BTB/POZ_sf"/>
</dbReference>
<dbReference type="GO" id="GO:0016301">
    <property type="term" value="F:kinase activity"/>
    <property type="evidence" value="ECO:0007669"/>
    <property type="project" value="UniProtKB-KW"/>
</dbReference>
<proteinExistence type="inferred from homology"/>
<reference evidence="4" key="1">
    <citation type="submission" date="2012-07" db="EMBL/GenBank/DDBJ databases">
        <title>Genome of the Chinese tree shrew, a rising model animal genetically related to primates.</title>
        <authorList>
            <person name="Zhang G."/>
            <person name="Fan Y."/>
            <person name="Yao Y."/>
            <person name="Huang Z."/>
        </authorList>
    </citation>
    <scope>NUCLEOTIDE SEQUENCE [LARGE SCALE GENOMIC DNA]</scope>
</reference>
<dbReference type="InterPro" id="IPR001232">
    <property type="entry name" value="SKP1-like"/>
</dbReference>
<dbReference type="InterPro" id="IPR016073">
    <property type="entry name" value="Skp1_comp_POZ"/>
</dbReference>
<dbReference type="SUPFAM" id="SSF54695">
    <property type="entry name" value="POZ domain"/>
    <property type="match status" value="1"/>
</dbReference>
<protein>
    <submittedName>
        <fullName evidence="3">S-phase kinase-associated protein 1</fullName>
    </submittedName>
</protein>
<dbReference type="Gene3D" id="3.30.710.10">
    <property type="entry name" value="Potassium Channel Kv1.1, Chain A"/>
    <property type="match status" value="1"/>
</dbReference>
<dbReference type="GO" id="GO:0006511">
    <property type="term" value="P:ubiquitin-dependent protein catabolic process"/>
    <property type="evidence" value="ECO:0007669"/>
    <property type="project" value="InterPro"/>
</dbReference>
<keyword evidence="3" id="KW-0418">Kinase</keyword>
<dbReference type="Proteomes" id="UP000011518">
    <property type="component" value="Unassembled WGS sequence"/>
</dbReference>
<accession>L9KJ71</accession>
<reference evidence="4" key="2">
    <citation type="journal article" date="2013" name="Nat. Commun.">
        <title>Genome of the Chinese tree shrew.</title>
        <authorList>
            <person name="Fan Y."/>
            <person name="Huang Z.Y."/>
            <person name="Cao C.C."/>
            <person name="Chen C.S."/>
            <person name="Chen Y.X."/>
            <person name="Fan D.D."/>
            <person name="He J."/>
            <person name="Hou H.L."/>
            <person name="Hu L."/>
            <person name="Hu X.T."/>
            <person name="Jiang X.T."/>
            <person name="Lai R."/>
            <person name="Lang Y.S."/>
            <person name="Liang B."/>
            <person name="Liao S.G."/>
            <person name="Mu D."/>
            <person name="Ma Y.Y."/>
            <person name="Niu Y.Y."/>
            <person name="Sun X.Q."/>
            <person name="Xia J.Q."/>
            <person name="Xiao J."/>
            <person name="Xiong Z.Q."/>
            <person name="Xu L."/>
            <person name="Yang L."/>
            <person name="Zhang Y."/>
            <person name="Zhao W."/>
            <person name="Zhao X.D."/>
            <person name="Zheng Y.T."/>
            <person name="Zhou J.M."/>
            <person name="Zhu Y.B."/>
            <person name="Zhang G.J."/>
            <person name="Wang J."/>
            <person name="Yao Y.G."/>
        </authorList>
    </citation>
    <scope>NUCLEOTIDE SEQUENCE [LARGE SCALE GENOMIC DNA]</scope>
</reference>
<evidence type="ECO:0000313" key="4">
    <source>
        <dbReference type="Proteomes" id="UP000011518"/>
    </source>
</evidence>
<dbReference type="EMBL" id="KB320803">
    <property type="protein sequence ID" value="ELW62778.1"/>
    <property type="molecule type" value="Genomic_DNA"/>
</dbReference>
<dbReference type="Pfam" id="PF03931">
    <property type="entry name" value="Skp1_POZ"/>
    <property type="match status" value="1"/>
</dbReference>
<keyword evidence="3" id="KW-0808">Transferase</keyword>
<name>L9KJ71_TUPCH</name>
<dbReference type="InParanoid" id="L9KJ71"/>
<dbReference type="AlphaFoldDB" id="L9KJ71"/>
<dbReference type="STRING" id="246437.L9KJ71"/>